<evidence type="ECO:0000313" key="6">
    <source>
        <dbReference type="EMBL" id="QDT58265.1"/>
    </source>
</evidence>
<dbReference type="InterPro" id="IPR036097">
    <property type="entry name" value="HisK_dim/P_sf"/>
</dbReference>
<dbReference type="InterPro" id="IPR005467">
    <property type="entry name" value="His_kinase_dom"/>
</dbReference>
<dbReference type="InterPro" id="IPR004358">
    <property type="entry name" value="Sig_transdc_His_kin-like_C"/>
</dbReference>
<evidence type="ECO:0000259" key="5">
    <source>
        <dbReference type="PROSITE" id="PS50109"/>
    </source>
</evidence>
<dbReference type="Pfam" id="PF02518">
    <property type="entry name" value="HATPase_c"/>
    <property type="match status" value="1"/>
</dbReference>
<reference evidence="6 7" key="1">
    <citation type="submission" date="2019-02" db="EMBL/GenBank/DDBJ databases">
        <title>Deep-cultivation of Planctomycetes and their phenomic and genomic characterization uncovers novel biology.</title>
        <authorList>
            <person name="Wiegand S."/>
            <person name="Jogler M."/>
            <person name="Boedeker C."/>
            <person name="Pinto D."/>
            <person name="Vollmers J."/>
            <person name="Rivas-Marin E."/>
            <person name="Kohn T."/>
            <person name="Peeters S.H."/>
            <person name="Heuer A."/>
            <person name="Rast P."/>
            <person name="Oberbeckmann S."/>
            <person name="Bunk B."/>
            <person name="Jeske O."/>
            <person name="Meyerdierks A."/>
            <person name="Storesund J.E."/>
            <person name="Kallscheuer N."/>
            <person name="Luecker S."/>
            <person name="Lage O.M."/>
            <person name="Pohl T."/>
            <person name="Merkel B.J."/>
            <person name="Hornburger P."/>
            <person name="Mueller R.-W."/>
            <person name="Bruemmer F."/>
            <person name="Labrenz M."/>
            <person name="Spormann A.M."/>
            <person name="Op den Camp H."/>
            <person name="Overmann J."/>
            <person name="Amann R."/>
            <person name="Jetten M.S.M."/>
            <person name="Mascher T."/>
            <person name="Medema M.H."/>
            <person name="Devos D.P."/>
            <person name="Kaster A.-K."/>
            <person name="Ovreas L."/>
            <person name="Rohde M."/>
            <person name="Galperin M.Y."/>
            <person name="Jogler C."/>
        </authorList>
    </citation>
    <scope>NUCLEOTIDE SEQUENCE [LARGE SCALE GENOMIC DNA]</scope>
    <source>
        <strain evidence="6 7">SV_7m_r</strain>
    </source>
</reference>
<dbReference type="PRINTS" id="PR00344">
    <property type="entry name" value="BCTRLSENSOR"/>
</dbReference>
<dbReference type="SUPFAM" id="SSF55874">
    <property type="entry name" value="ATPase domain of HSP90 chaperone/DNA topoisomerase II/histidine kinase"/>
    <property type="match status" value="1"/>
</dbReference>
<dbReference type="PROSITE" id="PS50109">
    <property type="entry name" value="HIS_KIN"/>
    <property type="match status" value="1"/>
</dbReference>
<name>A0A517SQ58_9BACT</name>
<evidence type="ECO:0000256" key="1">
    <source>
        <dbReference type="ARBA" id="ARBA00000085"/>
    </source>
</evidence>
<keyword evidence="3" id="KW-0597">Phosphoprotein</keyword>
<dbReference type="Gene3D" id="3.30.565.10">
    <property type="entry name" value="Histidine kinase-like ATPase, C-terminal domain"/>
    <property type="match status" value="1"/>
</dbReference>
<gene>
    <name evidence="6" type="primary">glnL</name>
    <name evidence="6" type="ORF">SV7mr_07540</name>
</gene>
<organism evidence="6 7">
    <name type="scientific">Stieleria bergensis</name>
    <dbReference type="NCBI Taxonomy" id="2528025"/>
    <lineage>
        <taxon>Bacteria</taxon>
        <taxon>Pseudomonadati</taxon>
        <taxon>Planctomycetota</taxon>
        <taxon>Planctomycetia</taxon>
        <taxon>Pirellulales</taxon>
        <taxon>Pirellulaceae</taxon>
        <taxon>Stieleria</taxon>
    </lineage>
</organism>
<evidence type="ECO:0000313" key="7">
    <source>
        <dbReference type="Proteomes" id="UP000315003"/>
    </source>
</evidence>
<dbReference type="CDD" id="cd00082">
    <property type="entry name" value="HisKA"/>
    <property type="match status" value="1"/>
</dbReference>
<dbReference type="SUPFAM" id="SSF47384">
    <property type="entry name" value="Homodimeric domain of signal transducing histidine kinase"/>
    <property type="match status" value="1"/>
</dbReference>
<sequence length="516" mass="56086">MVHPNSAPRKKQSVQTDGVEATGAVMPKLHRGQPTNTTPPVRASSRQDSDWWGLLPQVQRQGHAIWLPLSDTAMVSLLQAMQQAQPSADLVSDEHQPSPAEIGLLQALRRDPPLLFYALLGYASELDQHDEADLVCLTDLARHLNASMIAAFSAGEWMLAAPKVGQSQQRHWSRLLAKLPALDQVDGCQNASDSALVSLAELDDDPQQEALQQWIQQLPDWVAVLCPEVDAALFDGLPEVYFDSEVDTATGVDRPDATGSALLQRAARFADQRRVNERSIERLANQKNLQSAQQLAYGLSHEINNPLANISGRAQALQRDESDAARLESLKQIDRQVYRAFDMIAGLMFYANPPKPVVSSVKLRELFGAIQTEFDEFAESLQIDFQVIESADDFTVQADREMVLEAIRVLVRNAFEAVGQGGSVHVQSSATHLATAGNPQVAAVEIRVADSGPGLDPAASRHAFDPFYSGREAGRGLGLGLCRAHRVAQLHNAKVEVSSGLAGCQAMLTIPLLASS</sequence>
<evidence type="ECO:0000256" key="3">
    <source>
        <dbReference type="ARBA" id="ARBA00022553"/>
    </source>
</evidence>
<keyword evidence="6" id="KW-0808">Transferase</keyword>
<dbReference type="GO" id="GO:0000155">
    <property type="term" value="F:phosphorelay sensor kinase activity"/>
    <property type="evidence" value="ECO:0007669"/>
    <property type="project" value="InterPro"/>
</dbReference>
<dbReference type="Proteomes" id="UP000315003">
    <property type="component" value="Chromosome"/>
</dbReference>
<dbReference type="CDD" id="cd00075">
    <property type="entry name" value="HATPase"/>
    <property type="match status" value="1"/>
</dbReference>
<dbReference type="Gene3D" id="1.10.287.130">
    <property type="match status" value="1"/>
</dbReference>
<dbReference type="InterPro" id="IPR003594">
    <property type="entry name" value="HATPase_dom"/>
</dbReference>
<dbReference type="EMBL" id="CP036272">
    <property type="protein sequence ID" value="QDT58265.1"/>
    <property type="molecule type" value="Genomic_DNA"/>
</dbReference>
<comment type="catalytic activity">
    <reaction evidence="1">
        <text>ATP + protein L-histidine = ADP + protein N-phospho-L-histidine.</text>
        <dbReference type="EC" id="2.7.13.3"/>
    </reaction>
</comment>
<dbReference type="AlphaFoldDB" id="A0A517SQ58"/>
<feature type="region of interest" description="Disordered" evidence="4">
    <location>
        <begin position="1"/>
        <end position="47"/>
    </location>
</feature>
<dbReference type="PANTHER" id="PTHR43547:SF2">
    <property type="entry name" value="HYBRID SIGNAL TRANSDUCTION HISTIDINE KINASE C"/>
    <property type="match status" value="1"/>
</dbReference>
<dbReference type="EC" id="2.7.13.3" evidence="2"/>
<dbReference type="SMART" id="SM00388">
    <property type="entry name" value="HisKA"/>
    <property type="match status" value="1"/>
</dbReference>
<protein>
    <recommendedName>
        <fullName evidence="2">histidine kinase</fullName>
        <ecNumber evidence="2">2.7.13.3</ecNumber>
    </recommendedName>
</protein>
<dbReference type="SMART" id="SM00387">
    <property type="entry name" value="HATPase_c"/>
    <property type="match status" value="1"/>
</dbReference>
<dbReference type="OrthoDB" id="239518at2"/>
<dbReference type="InterPro" id="IPR003661">
    <property type="entry name" value="HisK_dim/P_dom"/>
</dbReference>
<evidence type="ECO:0000256" key="2">
    <source>
        <dbReference type="ARBA" id="ARBA00012438"/>
    </source>
</evidence>
<dbReference type="InterPro" id="IPR036890">
    <property type="entry name" value="HATPase_C_sf"/>
</dbReference>
<feature type="domain" description="Histidine kinase" evidence="5">
    <location>
        <begin position="298"/>
        <end position="514"/>
    </location>
</feature>
<accession>A0A517SQ58</accession>
<dbReference type="PANTHER" id="PTHR43547">
    <property type="entry name" value="TWO-COMPONENT HISTIDINE KINASE"/>
    <property type="match status" value="1"/>
</dbReference>
<dbReference type="Pfam" id="PF00512">
    <property type="entry name" value="HisKA"/>
    <property type="match status" value="1"/>
</dbReference>
<proteinExistence type="predicted"/>
<evidence type="ECO:0000256" key="4">
    <source>
        <dbReference type="SAM" id="MobiDB-lite"/>
    </source>
</evidence>
<keyword evidence="7" id="KW-1185">Reference proteome</keyword>